<dbReference type="EMBL" id="JAFIMR010000100">
    <property type="protein sequence ID" value="KAI1847472.1"/>
    <property type="molecule type" value="Genomic_DNA"/>
</dbReference>
<evidence type="ECO:0000313" key="4">
    <source>
        <dbReference type="Proteomes" id="UP000829685"/>
    </source>
</evidence>
<dbReference type="OrthoDB" id="4586224at2759"/>
<feature type="transmembrane region" description="Helical" evidence="1">
    <location>
        <begin position="334"/>
        <end position="352"/>
    </location>
</feature>
<evidence type="ECO:0000313" key="3">
    <source>
        <dbReference type="EMBL" id="KAI1855124.1"/>
    </source>
</evidence>
<comment type="caution">
    <text evidence="2">The sequence shown here is derived from an EMBL/GenBank/DDBJ whole genome shotgun (WGS) entry which is preliminary data.</text>
</comment>
<evidence type="ECO:0000256" key="1">
    <source>
        <dbReference type="SAM" id="Phobius"/>
    </source>
</evidence>
<sequence>MSWNGTFVVLPIEWGSKGITLPEWLNLLTLSLAPIIVHIVAGAPRPSYLCQSRPKWHDLICNFNPTSILWRYAAITDRRIRSPTWTVVDVAASNAVFWTSNGWNGADSMVSASLPFATRLPEKPRVQFFSIEMGKTVITVVQGIQAFASLLGLFTHQGDYTTIDAVSGLFIPIALCGLLRLFPARWLTDDFYYTVIADDQMSTYPGTSGTSFVDTDGRRHSVDSLIQAPNEGFSPPGYGLFSPVLSWRRQSLSTTFKVFYIIPFLCAWTLAFLFITPWVSTVNTPGVWSLTSYMLGLFYMFILTPTILIYVSYWIRGYTTTTLIPCISSSWYKVYSLLVLIWMLLLVCLSSIETRKSVCGKYTAMPERYGDPCATGNIKVVHVGWDVGNTFGLAQNLTMEGQFVVANFTGTCMGAFSFMESGKNATLLELGASATGRKRNKQKELM</sequence>
<gene>
    <name evidence="3" type="ORF">JX265_012312</name>
    <name evidence="2" type="ORF">JX265_013948</name>
</gene>
<organism evidence="2 4">
    <name type="scientific">Neoarthrinium moseri</name>
    <dbReference type="NCBI Taxonomy" id="1658444"/>
    <lineage>
        <taxon>Eukaryota</taxon>
        <taxon>Fungi</taxon>
        <taxon>Dikarya</taxon>
        <taxon>Ascomycota</taxon>
        <taxon>Pezizomycotina</taxon>
        <taxon>Sordariomycetes</taxon>
        <taxon>Xylariomycetidae</taxon>
        <taxon>Amphisphaeriales</taxon>
        <taxon>Apiosporaceae</taxon>
        <taxon>Neoarthrinium</taxon>
    </lineage>
</organism>
<accession>A0A9Q0AFH0</accession>
<proteinExistence type="predicted"/>
<dbReference type="AlphaFoldDB" id="A0A9Q0AFH0"/>
<dbReference type="Proteomes" id="UP000829685">
    <property type="component" value="Unassembled WGS sequence"/>
</dbReference>
<reference evidence="2" key="1">
    <citation type="submission" date="2021-03" db="EMBL/GenBank/DDBJ databases">
        <title>Revisited historic fungal species revealed as producer of novel bioactive compounds through whole genome sequencing and comparative genomics.</title>
        <authorList>
            <person name="Vignolle G.A."/>
            <person name="Hochenegger N."/>
            <person name="Mach R.L."/>
            <person name="Mach-Aigner A.R."/>
            <person name="Javad Rahimi M."/>
            <person name="Salim K.A."/>
            <person name="Chan C.M."/>
            <person name="Lim L.B.L."/>
            <person name="Cai F."/>
            <person name="Druzhinina I.S."/>
            <person name="U'Ren J.M."/>
            <person name="Derntl C."/>
        </authorList>
    </citation>
    <scope>NUCLEOTIDE SEQUENCE</scope>
    <source>
        <strain evidence="2">TUCIM 5799</strain>
    </source>
</reference>
<evidence type="ECO:0000313" key="2">
    <source>
        <dbReference type="EMBL" id="KAI1847472.1"/>
    </source>
</evidence>
<name>A0A9Q0AFH0_9PEZI</name>
<feature type="transmembrane region" description="Helical" evidence="1">
    <location>
        <begin position="160"/>
        <end position="182"/>
    </location>
</feature>
<feature type="transmembrane region" description="Helical" evidence="1">
    <location>
        <begin position="258"/>
        <end position="280"/>
    </location>
</feature>
<dbReference type="EMBL" id="JAFIMR010000051">
    <property type="protein sequence ID" value="KAI1855124.1"/>
    <property type="molecule type" value="Genomic_DNA"/>
</dbReference>
<feature type="transmembrane region" description="Helical" evidence="1">
    <location>
        <begin position="292"/>
        <end position="313"/>
    </location>
</feature>
<keyword evidence="1" id="KW-0472">Membrane</keyword>
<protein>
    <submittedName>
        <fullName evidence="2">Uncharacterized protein</fullName>
    </submittedName>
</protein>
<keyword evidence="1" id="KW-0812">Transmembrane</keyword>
<keyword evidence="4" id="KW-1185">Reference proteome</keyword>
<keyword evidence="1" id="KW-1133">Transmembrane helix</keyword>